<keyword evidence="3" id="KW-1185">Reference proteome</keyword>
<name>A0AAV4AB75_9GAST</name>
<protein>
    <submittedName>
        <fullName evidence="2">Uncharacterized protein</fullName>
    </submittedName>
</protein>
<evidence type="ECO:0000313" key="2">
    <source>
        <dbReference type="EMBL" id="GFO04008.1"/>
    </source>
</evidence>
<evidence type="ECO:0000256" key="1">
    <source>
        <dbReference type="SAM" id="MobiDB-lite"/>
    </source>
</evidence>
<dbReference type="EMBL" id="BLXT01003734">
    <property type="protein sequence ID" value="GFO04008.1"/>
    <property type="molecule type" value="Genomic_DNA"/>
</dbReference>
<gene>
    <name evidence="2" type="ORF">PoB_003051300</name>
</gene>
<proteinExistence type="predicted"/>
<sequence length="118" mass="13013">MKSLNTTRSATTEIGNLGLAGQVGLWLLVMAASGSLANLEHPWLSLESKAINNIMQHQKSQIMVKPSRETVYSVITCFNAMKVEKKIFTHTTLTLTSKALRRRSRPGKPVTCQCGEPE</sequence>
<reference evidence="2 3" key="1">
    <citation type="journal article" date="2021" name="Elife">
        <title>Chloroplast acquisition without the gene transfer in kleptoplastic sea slugs, Plakobranchus ocellatus.</title>
        <authorList>
            <person name="Maeda T."/>
            <person name="Takahashi S."/>
            <person name="Yoshida T."/>
            <person name="Shimamura S."/>
            <person name="Takaki Y."/>
            <person name="Nagai Y."/>
            <person name="Toyoda A."/>
            <person name="Suzuki Y."/>
            <person name="Arimoto A."/>
            <person name="Ishii H."/>
            <person name="Satoh N."/>
            <person name="Nishiyama T."/>
            <person name="Hasebe M."/>
            <person name="Maruyama T."/>
            <person name="Minagawa J."/>
            <person name="Obokata J."/>
            <person name="Shigenobu S."/>
        </authorList>
    </citation>
    <scope>NUCLEOTIDE SEQUENCE [LARGE SCALE GENOMIC DNA]</scope>
</reference>
<comment type="caution">
    <text evidence="2">The sequence shown here is derived from an EMBL/GenBank/DDBJ whole genome shotgun (WGS) entry which is preliminary data.</text>
</comment>
<feature type="region of interest" description="Disordered" evidence="1">
    <location>
        <begin position="99"/>
        <end position="118"/>
    </location>
</feature>
<evidence type="ECO:0000313" key="3">
    <source>
        <dbReference type="Proteomes" id="UP000735302"/>
    </source>
</evidence>
<accession>A0AAV4AB75</accession>
<organism evidence="2 3">
    <name type="scientific">Plakobranchus ocellatus</name>
    <dbReference type="NCBI Taxonomy" id="259542"/>
    <lineage>
        <taxon>Eukaryota</taxon>
        <taxon>Metazoa</taxon>
        <taxon>Spiralia</taxon>
        <taxon>Lophotrochozoa</taxon>
        <taxon>Mollusca</taxon>
        <taxon>Gastropoda</taxon>
        <taxon>Heterobranchia</taxon>
        <taxon>Euthyneura</taxon>
        <taxon>Panpulmonata</taxon>
        <taxon>Sacoglossa</taxon>
        <taxon>Placobranchoidea</taxon>
        <taxon>Plakobranchidae</taxon>
        <taxon>Plakobranchus</taxon>
    </lineage>
</organism>
<dbReference type="AlphaFoldDB" id="A0AAV4AB75"/>
<dbReference type="Proteomes" id="UP000735302">
    <property type="component" value="Unassembled WGS sequence"/>
</dbReference>